<feature type="domain" description="Bro-N" evidence="1">
    <location>
        <begin position="1"/>
        <end position="104"/>
    </location>
</feature>
<organism evidence="2 3">
    <name type="scientific">Corynebacterium lizhenjunii</name>
    <dbReference type="NCBI Taxonomy" id="2709394"/>
    <lineage>
        <taxon>Bacteria</taxon>
        <taxon>Bacillati</taxon>
        <taxon>Actinomycetota</taxon>
        <taxon>Actinomycetes</taxon>
        <taxon>Mycobacteriales</taxon>
        <taxon>Corynebacteriaceae</taxon>
        <taxon>Corynebacterium</taxon>
    </lineage>
</organism>
<dbReference type="PROSITE" id="PS51750">
    <property type="entry name" value="BRO_N"/>
    <property type="match status" value="1"/>
</dbReference>
<evidence type="ECO:0000313" key="2">
    <source>
        <dbReference type="EMBL" id="QPK78308.1"/>
    </source>
</evidence>
<dbReference type="RefSeq" id="WP_165006458.1">
    <property type="nucleotide sequence ID" value="NZ_CP064954.1"/>
</dbReference>
<protein>
    <submittedName>
        <fullName evidence="2">Phage antirepressor KilAC domain-containing protein</fullName>
    </submittedName>
</protein>
<dbReference type="AlphaFoldDB" id="A0A7T0KCM1"/>
<dbReference type="EMBL" id="CP064954">
    <property type="protein sequence ID" value="QPK78308.1"/>
    <property type="molecule type" value="Genomic_DNA"/>
</dbReference>
<reference evidence="2 3" key="1">
    <citation type="submission" date="2020-11" db="EMBL/GenBank/DDBJ databases">
        <title>Corynebacterium sp. ZJ-599.</title>
        <authorList>
            <person name="Zhou J."/>
        </authorList>
    </citation>
    <scope>NUCLEOTIDE SEQUENCE [LARGE SCALE GENOMIC DNA]</scope>
    <source>
        <strain evidence="2 3">ZJ-599</strain>
    </source>
</reference>
<dbReference type="Proteomes" id="UP000594681">
    <property type="component" value="Chromosome"/>
</dbReference>
<accession>A0A7T0KCM1</accession>
<dbReference type="GO" id="GO:0003677">
    <property type="term" value="F:DNA binding"/>
    <property type="evidence" value="ECO:0007669"/>
    <property type="project" value="InterPro"/>
</dbReference>
<dbReference type="PANTHER" id="PTHR36180">
    <property type="entry name" value="DNA-BINDING PROTEIN-RELATED-RELATED"/>
    <property type="match status" value="1"/>
</dbReference>
<gene>
    <name evidence="2" type="ORF">G7Y31_06880</name>
</gene>
<dbReference type="Pfam" id="PF02498">
    <property type="entry name" value="Bro-N"/>
    <property type="match status" value="1"/>
</dbReference>
<evidence type="ECO:0000313" key="3">
    <source>
        <dbReference type="Proteomes" id="UP000594681"/>
    </source>
</evidence>
<evidence type="ECO:0000259" key="1">
    <source>
        <dbReference type="PROSITE" id="PS51750"/>
    </source>
</evidence>
<dbReference type="InterPro" id="IPR003497">
    <property type="entry name" value="BRO_N_domain"/>
</dbReference>
<dbReference type="PANTHER" id="PTHR36180:SF2">
    <property type="entry name" value="BRO FAMILY PROTEIN"/>
    <property type="match status" value="1"/>
</dbReference>
<proteinExistence type="predicted"/>
<dbReference type="InterPro" id="IPR005039">
    <property type="entry name" value="Ant_C"/>
</dbReference>
<keyword evidence="3" id="KW-1185">Reference proteome</keyword>
<sequence length="262" mass="29413">MSIEPFNFQGNQVRVLIAEDGEPRWIASDVAKVLGYRMAPDMTRSLDEDEKGTHIMRTPGGDQQVTVITESGLYSAILRSRKPEAREFKRWVTHEVLPSIRRRGGYLTPEAAEQALTDPDFIIRLATELKQERQARAVLEQQAKADKPKVLFADAVSTSTTTILVGDLAKLLKGNGFEVGQKRLFAWLRENGYLIKRKGADWNMPTQRAMELGLFKVKETAVTHSDGHVTVSKTPKVTGKGQEYFVSRFMDGRFTLTTEQAA</sequence>
<name>A0A7T0KCM1_9CORY</name>
<dbReference type="Pfam" id="PF03374">
    <property type="entry name" value="ANT"/>
    <property type="match status" value="1"/>
</dbReference>
<dbReference type="KEGG" id="cliz:G7Y31_06880"/>
<dbReference type="SMART" id="SM01040">
    <property type="entry name" value="Bro-N"/>
    <property type="match status" value="1"/>
</dbReference>